<dbReference type="PANTHER" id="PTHR43394">
    <property type="entry name" value="ATP-DEPENDENT PERMEASE MDL1, MITOCHONDRIAL"/>
    <property type="match status" value="1"/>
</dbReference>
<evidence type="ECO:0000256" key="2">
    <source>
        <dbReference type="ARBA" id="ARBA00006526"/>
    </source>
</evidence>
<evidence type="ECO:0000256" key="1">
    <source>
        <dbReference type="ARBA" id="ARBA00004651"/>
    </source>
</evidence>
<feature type="domain" description="ABC transmembrane type-1" evidence="15">
    <location>
        <begin position="175"/>
        <end position="453"/>
    </location>
</feature>
<keyword evidence="10 13" id="KW-1133">Transmembrane helix</keyword>
<dbReference type="GO" id="GO:0016887">
    <property type="term" value="F:ATP hydrolysis activity"/>
    <property type="evidence" value="ECO:0007669"/>
    <property type="project" value="InterPro"/>
</dbReference>
<name>A0A085JL44_9GAMM</name>
<dbReference type="eggNOG" id="COG2274">
    <property type="taxonomic scope" value="Bacteria"/>
</dbReference>
<dbReference type="AlphaFoldDB" id="A0A085JL44"/>
<dbReference type="InterPro" id="IPR017750">
    <property type="entry name" value="ATPase_T1SS"/>
</dbReference>
<evidence type="ECO:0000256" key="5">
    <source>
        <dbReference type="ARBA" id="ARBA00022475"/>
    </source>
</evidence>
<keyword evidence="4" id="KW-0813">Transport</keyword>
<evidence type="ECO:0000313" key="17">
    <source>
        <dbReference type="EMBL" id="KFD21190.1"/>
    </source>
</evidence>
<reference evidence="17 18" key="1">
    <citation type="submission" date="2014-05" db="EMBL/GenBank/DDBJ databases">
        <title>ATOL: Assembling a taxonomically balanced genome-scale reconstruction of the evolutionary history of the Enterobacteriaceae.</title>
        <authorList>
            <person name="Plunkett G.III."/>
            <person name="Neeno-Eckwall E.C."/>
            <person name="Glasner J.D."/>
            <person name="Perna N.T."/>
        </authorList>
    </citation>
    <scope>NUCLEOTIDE SEQUENCE [LARGE SCALE GENOMIC DNA]</scope>
    <source>
        <strain evidence="17 18">ATCC 33301</strain>
    </source>
</reference>
<dbReference type="InterPro" id="IPR003439">
    <property type="entry name" value="ABC_transporter-like_ATP-bd"/>
</dbReference>
<dbReference type="Gene3D" id="1.20.1560.10">
    <property type="entry name" value="ABC transporter type 1, transmembrane domain"/>
    <property type="match status" value="1"/>
</dbReference>
<evidence type="ECO:0000256" key="13">
    <source>
        <dbReference type="SAM" id="Phobius"/>
    </source>
</evidence>
<comment type="catalytic activity">
    <reaction evidence="12">
        <text>ATP + H2O + xenobioticSide 1 = ADP + phosphate + xenobioticSide 2.</text>
        <dbReference type="EC" id="7.6.2.2"/>
    </reaction>
</comment>
<dbReference type="RefSeq" id="WP_029990330.1">
    <property type="nucleotide sequence ID" value="NZ_ATMJ01000023.1"/>
</dbReference>
<dbReference type="InterPro" id="IPR005074">
    <property type="entry name" value="Peptidase_C39"/>
</dbReference>
<dbReference type="SMART" id="SM00382">
    <property type="entry name" value="AAA"/>
    <property type="match status" value="1"/>
</dbReference>
<dbReference type="PROSITE" id="PS50893">
    <property type="entry name" value="ABC_TRANSPORTER_2"/>
    <property type="match status" value="1"/>
</dbReference>
<dbReference type="Pfam" id="PF00664">
    <property type="entry name" value="ABC_membrane"/>
    <property type="match status" value="1"/>
</dbReference>
<evidence type="ECO:0000256" key="7">
    <source>
        <dbReference type="ARBA" id="ARBA00022741"/>
    </source>
</evidence>
<feature type="transmembrane region" description="Helical" evidence="13">
    <location>
        <begin position="209"/>
        <end position="226"/>
    </location>
</feature>
<dbReference type="Gene3D" id="3.40.50.300">
    <property type="entry name" value="P-loop containing nucleotide triphosphate hydrolases"/>
    <property type="match status" value="1"/>
</dbReference>
<dbReference type="PROSITE" id="PS50929">
    <property type="entry name" value="ABC_TM1F"/>
    <property type="match status" value="1"/>
</dbReference>
<dbReference type="CDD" id="cd18587">
    <property type="entry name" value="ABC_6TM_LapB_like"/>
    <property type="match status" value="1"/>
</dbReference>
<dbReference type="InterPro" id="IPR027417">
    <property type="entry name" value="P-loop_NTPase"/>
</dbReference>
<feature type="transmembrane region" description="Helical" evidence="13">
    <location>
        <begin position="281"/>
        <end position="303"/>
    </location>
</feature>
<evidence type="ECO:0000256" key="8">
    <source>
        <dbReference type="ARBA" id="ARBA00022801"/>
    </source>
</evidence>
<comment type="similarity">
    <text evidence="2">Belongs to the ABC transporter superfamily. Drug exporter-2 (TC 3.A.1.117) family.</text>
</comment>
<dbReference type="Pfam" id="PF00005">
    <property type="entry name" value="ABC_tran"/>
    <property type="match status" value="1"/>
</dbReference>
<dbReference type="EMBL" id="JMPR01000017">
    <property type="protein sequence ID" value="KFD21190.1"/>
    <property type="molecule type" value="Genomic_DNA"/>
</dbReference>
<sequence>MNSKSEPEYTDEPSEKHLSQQVGGWVDALEYVSIHFQLSVSPENLRVKARWITGQCDEKELRKLAQHSGLKMRFIEPDLTVINSWRLPVALELTDGQVAVITGVQADQMTLIFSGDQGTETLVAMNTLQASVRRMAVLRPMDIPADARIDSYLEPVKKHWIRDIVFSDRKSYGYIFLASIITNVMALGGVLFSMQVYDRVIPAQSEPTLYVLFGGVLLSIIFAWVMRSARTRITDLLGKKADLRISDRVFDHALRIRSSARPQSTGAFISQLKELESVRDMMTSTTIAAVADLPFFILFSLVFWSIAGWLVVVPLLAFVALLLPGILLQPKLRELVRAGMRESSLRNAMLVETVQGMEDIKILQAEPRFLNKWNYYNTVNADAGLKLRDLLSKLNNWIQTVQGSTFAVVVFLGAPHVIAGQMTTGVLVAGSILSSRMLAPLSGIAQLLNRWQQAKMAGTALDKLMKMPIDNPENSTRVSRPSLSGNYEIRDAIFGYHPENPVLNVARLDIRQGERIALLGRNGAGKSTLLQVLAGLIEPFSGKVILDGVTLSHLDPADVRRDVSFLTQNARLFYGTIRENLLLGYPQGTDAELIAALKAAGAWEFISHLQDGWDHVVAEGGGGLSGGQRQSLLLARLLLRNPSTLLLDEPTASLDEIAEKRVMQQLKAMSGSCTLVIATHRPAVLQIVDRILVIDNGKIVLDGPRDEVLSRLSGTPTPSAGERK</sequence>
<comment type="caution">
    <text evidence="17">The sequence shown here is derived from an EMBL/GenBank/DDBJ whole genome shotgun (WGS) entry which is preliminary data.</text>
</comment>
<organism evidence="17 18">
    <name type="scientific">Tatumella ptyseos ATCC 33301</name>
    <dbReference type="NCBI Taxonomy" id="1005995"/>
    <lineage>
        <taxon>Bacteria</taxon>
        <taxon>Pseudomonadati</taxon>
        <taxon>Pseudomonadota</taxon>
        <taxon>Gammaproteobacteria</taxon>
        <taxon>Enterobacterales</taxon>
        <taxon>Erwiniaceae</taxon>
        <taxon>Tatumella</taxon>
    </lineage>
</organism>
<keyword evidence="6 13" id="KW-0812">Transmembrane</keyword>
<evidence type="ECO:0000256" key="11">
    <source>
        <dbReference type="ARBA" id="ARBA00023136"/>
    </source>
</evidence>
<dbReference type="GO" id="GO:0008559">
    <property type="term" value="F:ABC-type xenobiotic transporter activity"/>
    <property type="evidence" value="ECO:0007669"/>
    <property type="project" value="UniProtKB-EC"/>
</dbReference>
<keyword evidence="8 17" id="KW-0378">Hydrolase</keyword>
<evidence type="ECO:0000313" key="18">
    <source>
        <dbReference type="Proteomes" id="UP000028602"/>
    </source>
</evidence>
<dbReference type="FunFam" id="3.40.50.300:FF:000299">
    <property type="entry name" value="ABC transporter ATP-binding protein/permease"/>
    <property type="match status" value="1"/>
</dbReference>
<evidence type="ECO:0000259" key="15">
    <source>
        <dbReference type="PROSITE" id="PS50929"/>
    </source>
</evidence>
<keyword evidence="9" id="KW-0067">ATP-binding</keyword>
<evidence type="ECO:0000256" key="12">
    <source>
        <dbReference type="ARBA" id="ARBA00034018"/>
    </source>
</evidence>
<dbReference type="GO" id="GO:0015421">
    <property type="term" value="F:ABC-type oligopeptide transporter activity"/>
    <property type="evidence" value="ECO:0007669"/>
    <property type="project" value="TreeGrafter"/>
</dbReference>
<feature type="transmembrane region" description="Helical" evidence="13">
    <location>
        <begin position="172"/>
        <end position="197"/>
    </location>
</feature>
<evidence type="ECO:0000259" key="16">
    <source>
        <dbReference type="PROSITE" id="PS50990"/>
    </source>
</evidence>
<dbReference type="GO" id="GO:0005886">
    <property type="term" value="C:plasma membrane"/>
    <property type="evidence" value="ECO:0007669"/>
    <property type="project" value="UniProtKB-SubCell"/>
</dbReference>
<dbReference type="GO" id="GO:0008233">
    <property type="term" value="F:peptidase activity"/>
    <property type="evidence" value="ECO:0007669"/>
    <property type="project" value="InterPro"/>
</dbReference>
<proteinExistence type="inferred from homology"/>
<dbReference type="Proteomes" id="UP000028602">
    <property type="component" value="Unassembled WGS sequence"/>
</dbReference>
<dbReference type="NCBIfam" id="TIGR03375">
    <property type="entry name" value="type_I_sec_LssB"/>
    <property type="match status" value="1"/>
</dbReference>
<keyword evidence="7" id="KW-0547">Nucleotide-binding</keyword>
<dbReference type="EC" id="7.6.2.2" evidence="3"/>
<dbReference type="InterPro" id="IPR039421">
    <property type="entry name" value="Type_1_exporter"/>
</dbReference>
<gene>
    <name evidence="17" type="ORF">GTPT_0841</name>
</gene>
<feature type="domain" description="Peptidase C39" evidence="16">
    <location>
        <begin position="17"/>
        <end position="139"/>
    </location>
</feature>
<dbReference type="SUPFAM" id="SSF90123">
    <property type="entry name" value="ABC transporter transmembrane region"/>
    <property type="match status" value="1"/>
</dbReference>
<dbReference type="GO" id="GO:0005524">
    <property type="term" value="F:ATP binding"/>
    <property type="evidence" value="ECO:0007669"/>
    <property type="project" value="UniProtKB-KW"/>
</dbReference>
<keyword evidence="18" id="KW-1185">Reference proteome</keyword>
<dbReference type="InterPro" id="IPR011527">
    <property type="entry name" value="ABC1_TM_dom"/>
</dbReference>
<keyword evidence="11 13" id="KW-0472">Membrane</keyword>
<feature type="transmembrane region" description="Helical" evidence="13">
    <location>
        <begin position="309"/>
        <end position="328"/>
    </location>
</feature>
<evidence type="ECO:0000259" key="14">
    <source>
        <dbReference type="PROSITE" id="PS50893"/>
    </source>
</evidence>
<keyword evidence="5" id="KW-1003">Cell membrane</keyword>
<protein>
    <recommendedName>
        <fullName evidence="3">ABC-type xenobiotic transporter</fullName>
        <ecNumber evidence="3">7.6.2.2</ecNumber>
    </recommendedName>
</protein>
<dbReference type="GO" id="GO:0006508">
    <property type="term" value="P:proteolysis"/>
    <property type="evidence" value="ECO:0007669"/>
    <property type="project" value="InterPro"/>
</dbReference>
<dbReference type="Gene3D" id="3.90.70.10">
    <property type="entry name" value="Cysteine proteinases"/>
    <property type="match status" value="1"/>
</dbReference>
<evidence type="ECO:0000256" key="4">
    <source>
        <dbReference type="ARBA" id="ARBA00022448"/>
    </source>
</evidence>
<dbReference type="InterPro" id="IPR003593">
    <property type="entry name" value="AAA+_ATPase"/>
</dbReference>
<evidence type="ECO:0000256" key="3">
    <source>
        <dbReference type="ARBA" id="ARBA00012191"/>
    </source>
</evidence>
<evidence type="ECO:0000256" key="9">
    <source>
        <dbReference type="ARBA" id="ARBA00022840"/>
    </source>
</evidence>
<dbReference type="SUPFAM" id="SSF52540">
    <property type="entry name" value="P-loop containing nucleoside triphosphate hydrolases"/>
    <property type="match status" value="1"/>
</dbReference>
<dbReference type="PROSITE" id="PS50990">
    <property type="entry name" value="PEPTIDASE_C39"/>
    <property type="match status" value="1"/>
</dbReference>
<comment type="subcellular location">
    <subcellularLocation>
        <location evidence="1">Cell membrane</location>
        <topology evidence="1">Multi-pass membrane protein</topology>
    </subcellularLocation>
</comment>
<accession>A0A085JL44</accession>
<dbReference type="InterPro" id="IPR036640">
    <property type="entry name" value="ABC1_TM_sf"/>
</dbReference>
<evidence type="ECO:0000256" key="6">
    <source>
        <dbReference type="ARBA" id="ARBA00022692"/>
    </source>
</evidence>
<dbReference type="PANTHER" id="PTHR43394:SF1">
    <property type="entry name" value="ATP-BINDING CASSETTE SUB-FAMILY B MEMBER 10, MITOCHONDRIAL"/>
    <property type="match status" value="1"/>
</dbReference>
<evidence type="ECO:0000256" key="10">
    <source>
        <dbReference type="ARBA" id="ARBA00022989"/>
    </source>
</evidence>
<feature type="domain" description="ABC transporter" evidence="14">
    <location>
        <begin position="487"/>
        <end position="721"/>
    </location>
</feature>